<evidence type="ECO:0000313" key="1">
    <source>
        <dbReference type="EMBL" id="ABE34684.1"/>
    </source>
</evidence>
<dbReference type="KEGG" id="bxe:Bxe_B1275"/>
<gene>
    <name evidence="1" type="ORF">Bxe_B1275</name>
</gene>
<keyword evidence="2" id="KW-1185">Reference proteome</keyword>
<organism evidence="1 2">
    <name type="scientific">Paraburkholderia xenovorans (strain LB400)</name>
    <dbReference type="NCBI Taxonomy" id="266265"/>
    <lineage>
        <taxon>Bacteria</taxon>
        <taxon>Pseudomonadati</taxon>
        <taxon>Pseudomonadota</taxon>
        <taxon>Betaproteobacteria</taxon>
        <taxon>Burkholderiales</taxon>
        <taxon>Burkholderiaceae</taxon>
        <taxon>Paraburkholderia</taxon>
    </lineage>
</organism>
<accession>Q13MK5</accession>
<sequence>MTLAFHLAFQARVVKHGQAIAPEGGCRITHSRPPDARCAACTACVRASRSFTTQRVTTRAVEFLPVISTQPRLAKTPFKAQHCRVVLVQ</sequence>
<evidence type="ECO:0000313" key="2">
    <source>
        <dbReference type="Proteomes" id="UP000001817"/>
    </source>
</evidence>
<dbReference type="EMBL" id="CP000271">
    <property type="protein sequence ID" value="ABE34684.1"/>
    <property type="molecule type" value="Genomic_DNA"/>
</dbReference>
<name>Q13MK5_PARXL</name>
<reference evidence="1 2" key="1">
    <citation type="journal article" date="2006" name="Proc. Natl. Acad. Sci. U.S.A.">
        <title>Burkholderia xenovorans LB400 harbors a multi-replicon, 9.73-Mbp genome shaped for versatility.</title>
        <authorList>
            <person name="Chain P.S."/>
            <person name="Denef V.J."/>
            <person name="Konstantinidis K.T."/>
            <person name="Vergez L.M."/>
            <person name="Agullo L."/>
            <person name="Reyes V.L."/>
            <person name="Hauser L."/>
            <person name="Cordova M."/>
            <person name="Gomez L."/>
            <person name="Gonzalez M."/>
            <person name="Land M."/>
            <person name="Lao V."/>
            <person name="Larimer F."/>
            <person name="LiPuma J.J."/>
            <person name="Mahenthiralingam E."/>
            <person name="Malfatti S.A."/>
            <person name="Marx C.J."/>
            <person name="Parnell J.J."/>
            <person name="Ramette A."/>
            <person name="Richardson P."/>
            <person name="Seeger M."/>
            <person name="Smith D."/>
            <person name="Spilker T."/>
            <person name="Sul W.J."/>
            <person name="Tsoi T.V."/>
            <person name="Ulrich L.E."/>
            <person name="Zhulin I.B."/>
            <person name="Tiedje J.M."/>
        </authorList>
    </citation>
    <scope>NUCLEOTIDE SEQUENCE [LARGE SCALE GENOMIC DNA]</scope>
    <source>
        <strain evidence="1 2">LB400</strain>
    </source>
</reference>
<dbReference type="Proteomes" id="UP000001817">
    <property type="component" value="Chromosome 2"/>
</dbReference>
<proteinExistence type="predicted"/>
<dbReference type="STRING" id="266265.Bxe_B1275"/>
<dbReference type="AlphaFoldDB" id="Q13MK5"/>
<protein>
    <submittedName>
        <fullName evidence="1">Uncharacterized protein</fullName>
    </submittedName>
</protein>